<dbReference type="Proteomes" id="UP001054252">
    <property type="component" value="Unassembled WGS sequence"/>
</dbReference>
<reference evidence="1 2" key="1">
    <citation type="journal article" date="2021" name="Commun. Biol.">
        <title>The genome of Shorea leprosula (Dipterocarpaceae) highlights the ecological relevance of drought in aseasonal tropical rainforests.</title>
        <authorList>
            <person name="Ng K.K.S."/>
            <person name="Kobayashi M.J."/>
            <person name="Fawcett J.A."/>
            <person name="Hatakeyama M."/>
            <person name="Paape T."/>
            <person name="Ng C.H."/>
            <person name="Ang C.C."/>
            <person name="Tnah L.H."/>
            <person name="Lee C.T."/>
            <person name="Nishiyama T."/>
            <person name="Sese J."/>
            <person name="O'Brien M.J."/>
            <person name="Copetti D."/>
            <person name="Mohd Noor M.I."/>
            <person name="Ong R.C."/>
            <person name="Putra M."/>
            <person name="Sireger I.Z."/>
            <person name="Indrioko S."/>
            <person name="Kosugi Y."/>
            <person name="Izuno A."/>
            <person name="Isagi Y."/>
            <person name="Lee S.L."/>
            <person name="Shimizu K.K."/>
        </authorList>
    </citation>
    <scope>NUCLEOTIDE SEQUENCE [LARGE SCALE GENOMIC DNA]</scope>
    <source>
        <strain evidence="1">214</strain>
    </source>
</reference>
<evidence type="ECO:0000313" key="1">
    <source>
        <dbReference type="EMBL" id="GKV32738.1"/>
    </source>
</evidence>
<sequence length="37" mass="4337">MQDQMTGKQKFIYEAKQMVQRSWSSAKTFVVMGFLCC</sequence>
<organism evidence="1 2">
    <name type="scientific">Rubroshorea leprosula</name>
    <dbReference type="NCBI Taxonomy" id="152421"/>
    <lineage>
        <taxon>Eukaryota</taxon>
        <taxon>Viridiplantae</taxon>
        <taxon>Streptophyta</taxon>
        <taxon>Embryophyta</taxon>
        <taxon>Tracheophyta</taxon>
        <taxon>Spermatophyta</taxon>
        <taxon>Magnoliopsida</taxon>
        <taxon>eudicotyledons</taxon>
        <taxon>Gunneridae</taxon>
        <taxon>Pentapetalae</taxon>
        <taxon>rosids</taxon>
        <taxon>malvids</taxon>
        <taxon>Malvales</taxon>
        <taxon>Dipterocarpaceae</taxon>
        <taxon>Rubroshorea</taxon>
    </lineage>
</organism>
<name>A0AAV5L667_9ROSI</name>
<protein>
    <submittedName>
        <fullName evidence="1">Uncharacterized protein</fullName>
    </submittedName>
</protein>
<keyword evidence="2" id="KW-1185">Reference proteome</keyword>
<comment type="caution">
    <text evidence="1">The sequence shown here is derived from an EMBL/GenBank/DDBJ whole genome shotgun (WGS) entry which is preliminary data.</text>
</comment>
<dbReference type="EMBL" id="BPVZ01000097">
    <property type="protein sequence ID" value="GKV32738.1"/>
    <property type="molecule type" value="Genomic_DNA"/>
</dbReference>
<evidence type="ECO:0000313" key="2">
    <source>
        <dbReference type="Proteomes" id="UP001054252"/>
    </source>
</evidence>
<dbReference type="AlphaFoldDB" id="A0AAV5L667"/>
<proteinExistence type="predicted"/>
<gene>
    <name evidence="1" type="ORF">SLEP1_g41323</name>
</gene>
<accession>A0AAV5L667</accession>